<evidence type="ECO:0000256" key="9">
    <source>
        <dbReference type="PROSITE-ProRule" id="PRU01363"/>
    </source>
</evidence>
<proteinExistence type="predicted"/>
<evidence type="ECO:0000259" key="12">
    <source>
        <dbReference type="PROSITE" id="PS52004"/>
    </source>
</evidence>
<feature type="domain" description="PKS/mFAS DH" evidence="13">
    <location>
        <begin position="36"/>
        <end position="318"/>
    </location>
</feature>
<keyword evidence="6" id="KW-0808">Transferase</keyword>
<dbReference type="SMART" id="SM00822">
    <property type="entry name" value="PKS_KR"/>
    <property type="match status" value="2"/>
</dbReference>
<protein>
    <submittedName>
        <fullName evidence="14">Polyketide synthase</fullName>
    </submittedName>
</protein>
<evidence type="ECO:0000313" key="14">
    <source>
        <dbReference type="EMBL" id="AQW31034.1"/>
    </source>
</evidence>
<feature type="region of interest" description="C-terminal hotdog fold" evidence="9">
    <location>
        <begin position="174"/>
        <end position="318"/>
    </location>
</feature>
<feature type="region of interest" description="Disordered" evidence="10">
    <location>
        <begin position="4105"/>
        <end position="4128"/>
    </location>
</feature>
<feature type="domain" description="PKS/mFAS DH" evidence="13">
    <location>
        <begin position="2269"/>
        <end position="2562"/>
    </location>
</feature>
<comment type="caution">
    <text evidence="9">Lacks conserved residue(s) required for the propagation of feature annotation.</text>
</comment>
<evidence type="ECO:0000256" key="7">
    <source>
        <dbReference type="ARBA" id="ARBA00022737"/>
    </source>
</evidence>
<evidence type="ECO:0000256" key="1">
    <source>
        <dbReference type="ARBA" id="ARBA00004496"/>
    </source>
</evidence>
<dbReference type="InterPro" id="IPR018201">
    <property type="entry name" value="Ketoacyl_synth_AS"/>
</dbReference>
<dbReference type="Pfam" id="PF14765">
    <property type="entry name" value="PS-DH"/>
    <property type="match status" value="2"/>
</dbReference>
<feature type="region of interest" description="N-terminal hotdog fold" evidence="9">
    <location>
        <begin position="36"/>
        <end position="161"/>
    </location>
</feature>
<feature type="domain" description="Carrier" evidence="11">
    <location>
        <begin position="3027"/>
        <end position="3100"/>
    </location>
</feature>
<evidence type="ECO:0000313" key="15">
    <source>
        <dbReference type="Proteomes" id="UP000189628"/>
    </source>
</evidence>
<dbReference type="Pfam" id="PF08659">
    <property type="entry name" value="KR"/>
    <property type="match status" value="2"/>
</dbReference>
<dbReference type="InterPro" id="IPR009081">
    <property type="entry name" value="PP-bd_ACP"/>
</dbReference>
<dbReference type="SUPFAM" id="SSF47336">
    <property type="entry name" value="ACP-like"/>
    <property type="match status" value="4"/>
</dbReference>
<feature type="domain" description="Ketosynthase family 3 (KS3)" evidence="12">
    <location>
        <begin position="1654"/>
        <end position="2071"/>
    </location>
</feature>
<dbReference type="EMBL" id="CP019911">
    <property type="protein sequence ID" value="AQW31034.1"/>
    <property type="molecule type" value="Genomic_DNA"/>
</dbReference>
<evidence type="ECO:0000256" key="4">
    <source>
        <dbReference type="ARBA" id="ARBA00022490"/>
    </source>
</evidence>
<feature type="region of interest" description="C-terminal hotdog fold" evidence="9">
    <location>
        <begin position="2411"/>
        <end position="2562"/>
    </location>
</feature>
<dbReference type="CDD" id="cd00833">
    <property type="entry name" value="PKS"/>
    <property type="match status" value="3"/>
</dbReference>
<dbReference type="InterPro" id="IPR036736">
    <property type="entry name" value="ACP-like_sf"/>
</dbReference>
<dbReference type="GO" id="GO:0005886">
    <property type="term" value="C:plasma membrane"/>
    <property type="evidence" value="ECO:0007669"/>
    <property type="project" value="TreeGrafter"/>
</dbReference>
<dbReference type="Pfam" id="PF02801">
    <property type="entry name" value="Ketoacyl-synt_C"/>
    <property type="match status" value="3"/>
</dbReference>
<dbReference type="PROSITE" id="PS00012">
    <property type="entry name" value="PHOSPHOPANTETHEINE"/>
    <property type="match status" value="1"/>
</dbReference>
<dbReference type="InterPro" id="IPR014031">
    <property type="entry name" value="Ketoacyl_synth_C"/>
</dbReference>
<evidence type="ECO:0000259" key="13">
    <source>
        <dbReference type="PROSITE" id="PS52019"/>
    </source>
</evidence>
<dbReference type="Gene3D" id="3.40.47.10">
    <property type="match status" value="3"/>
</dbReference>
<dbReference type="InterPro" id="IPR049552">
    <property type="entry name" value="PKS_DH_N"/>
</dbReference>
<dbReference type="Pfam" id="PF00109">
    <property type="entry name" value="ketoacyl-synt"/>
    <property type="match status" value="3"/>
</dbReference>
<dbReference type="InterPro" id="IPR020841">
    <property type="entry name" value="PKS_Beta-ketoAc_synthase_dom"/>
</dbReference>
<dbReference type="CDD" id="cd08953">
    <property type="entry name" value="KR_2_SDR_x"/>
    <property type="match status" value="2"/>
</dbReference>
<reference evidence="14 15" key="1">
    <citation type="submission" date="2017-02" db="EMBL/GenBank/DDBJ databases">
        <title>Blood Disease Bacterium A2-HR MARDI.</title>
        <authorList>
            <person name="Badrun R."/>
            <person name="Abu Bakar N."/>
            <person name="Laboh R."/>
        </authorList>
    </citation>
    <scope>NUCLEOTIDE SEQUENCE [LARGE SCALE GENOMIC DNA]</scope>
    <source>
        <strain evidence="14 15">A2-HR MARDI</strain>
    </source>
</reference>
<dbReference type="InterPro" id="IPR042104">
    <property type="entry name" value="PKS_dehydratase_sf"/>
</dbReference>
<feature type="region of interest" description="N-terminal hotdog fold" evidence="9">
    <location>
        <begin position="2269"/>
        <end position="2395"/>
    </location>
</feature>
<evidence type="ECO:0000256" key="2">
    <source>
        <dbReference type="ARBA" id="ARBA00004792"/>
    </source>
</evidence>
<keyword evidence="5" id="KW-0597">Phosphoprotein</keyword>
<dbReference type="Gene3D" id="3.40.50.720">
    <property type="entry name" value="NAD(P)-binding Rossmann-like Domain"/>
    <property type="match status" value="2"/>
</dbReference>
<dbReference type="SMART" id="SM00825">
    <property type="entry name" value="PKS_KS"/>
    <property type="match status" value="3"/>
</dbReference>
<evidence type="ECO:0000256" key="6">
    <source>
        <dbReference type="ARBA" id="ARBA00022679"/>
    </source>
</evidence>
<dbReference type="Pfam" id="PF22621">
    <property type="entry name" value="CurL-like_PKS_C"/>
    <property type="match status" value="1"/>
</dbReference>
<dbReference type="InterPro" id="IPR006162">
    <property type="entry name" value="Ppantetheine_attach_site"/>
</dbReference>
<dbReference type="InterPro" id="IPR049551">
    <property type="entry name" value="PKS_DH_C"/>
</dbReference>
<dbReference type="InterPro" id="IPR054079">
    <property type="entry name" value="RhiE_branching_dom"/>
</dbReference>
<gene>
    <name evidence="14" type="ORF">B0B51_14505</name>
</gene>
<dbReference type="GO" id="GO:0004312">
    <property type="term" value="F:fatty acid synthase activity"/>
    <property type="evidence" value="ECO:0007669"/>
    <property type="project" value="TreeGrafter"/>
</dbReference>
<dbReference type="InterPro" id="IPR020806">
    <property type="entry name" value="PKS_PP-bd"/>
</dbReference>
<feature type="compositionally biased region" description="Low complexity" evidence="10">
    <location>
        <begin position="426"/>
        <end position="439"/>
    </location>
</feature>
<evidence type="ECO:0000256" key="10">
    <source>
        <dbReference type="SAM" id="MobiDB-lite"/>
    </source>
</evidence>
<dbReference type="InterPro" id="IPR014030">
    <property type="entry name" value="Ketoacyl_synth_N"/>
</dbReference>
<dbReference type="Gene3D" id="3.10.129.110">
    <property type="entry name" value="Polyketide synthase dehydratase"/>
    <property type="match status" value="3"/>
</dbReference>
<dbReference type="InterPro" id="IPR057326">
    <property type="entry name" value="KR_dom"/>
</dbReference>
<dbReference type="Gene3D" id="1.10.1240.100">
    <property type="match status" value="3"/>
</dbReference>
<feature type="region of interest" description="Disordered" evidence="10">
    <location>
        <begin position="426"/>
        <end position="449"/>
    </location>
</feature>
<dbReference type="InterPro" id="IPR013968">
    <property type="entry name" value="PKS_KR"/>
</dbReference>
<feature type="domain" description="Carrier" evidence="11">
    <location>
        <begin position="4129"/>
        <end position="4206"/>
    </location>
</feature>
<dbReference type="GO" id="GO:0031177">
    <property type="term" value="F:phosphopantetheine binding"/>
    <property type="evidence" value="ECO:0007669"/>
    <property type="project" value="InterPro"/>
</dbReference>
<feature type="active site" description="Proton acceptor; for dehydratase activity" evidence="9">
    <location>
        <position position="2298"/>
    </location>
</feature>
<feature type="domain" description="Carrier" evidence="11">
    <location>
        <begin position="329"/>
        <end position="407"/>
    </location>
</feature>
<dbReference type="PROSITE" id="PS52019">
    <property type="entry name" value="PKS_MFAS_DH"/>
    <property type="match status" value="2"/>
</dbReference>
<comment type="function">
    <text evidence="8">Involved in production of the polyketide antibiotic thailandamide.</text>
</comment>
<dbReference type="Proteomes" id="UP000189628">
    <property type="component" value="Chromosome"/>
</dbReference>
<sequence>MDRQIKVLYRKIQSEAISVEDAAREFEAIRASCRRHGMERAERAIQAPPATEHPIVAAVYRYDEPYLRDHQFNQQRILLGLTYASLALESGLGQLADGEALQLKKLAFAVPIALAEGERLEVAIRAAQHEGPVFEAVCRGAPSAPWQPVAGGELSAVAARRRQVDPAGLMAGMTAVEPLASIYRISEQIHIGDSYRTLAALYQRQDGGEAMSRVALPEPATADARRYSLHPLLINSAFLTVIPLLAGERLDSVFIPFGIKSLILHRRQVPATGWVHARLVKHSGELVLFDAALYGDDGELVAEFAGCSLKRLRGGRLVDDDARRDNAIPGGSEGVEDYLLAQLHTLGASRIGKKQRQRNLMDLGLTSVQLVQLAARIERAAAIELEPTVLFEYPSIAELAAFLWQQHSAALTPLLAGRSASADAQPVVEPSAAVEPAAGRPGGAGLGGDRQQDIAIIGMQGRFGEAGDLDQFWRNIWQARELIKEVPADHWDVAPWFDADPDAHDRTYAKWGSFIDDVDKFDADFFHMSRREAQWMDPQVRLLLQSAYATAEHAGVIRQLRGSNTGVFIGSCFNEYLDKLTELGLPMDPYIATGSGAIAANRISFWFDFKGPSLMFNTACSSSLVALHAACVALRNGECGMALVGGSNLLLSSWHYRYFSAIRALSPTGRCHTFDARADGYVPGECVATLLLKPLSRALADGDPIHGVIKGSAALHGGYTPSLTAPSVAGEENVIVRAWQNAGIDPRSLSYIEAHGTGTRLGDPIEINALKRAFARYTDDRGFCHIGSVKANIGHAEGAAGIAGVLKVLLQMKYRKLPALGHFQQQNPHIKLEDSPLVIDREGGDWPDQDAPRRAGVSSFGFSGTNAHVVLEAYHEQRAFATHQGGMVLVPLSARNAQRLREQAARLLEQLAQQTPDLAALAYTLQTGREAMAARAMFLVDSLAQLQQQLQAWIAGEPGADFGAASMTAEAALAAGDLRQLAALWLAGTEEDEAFDWARLYGEGPRPARVSLPGYAFARERYWLEAPAATAGQSETAVAGTTVATYTEQWLEAEEPAPGARIERLICLLGEPRLRQQLTREIGALSPQTELIFIAADRSNGRDEDGHYRVATDDPQQLQDGLQQVLSAHGGSRVLYLWSLEDRRWITDSSAIVALLKAMAVTGGPIDRLLLAGRAGDALERCHLESWIGIERSLGAVMPHCPVEVAIDVDVPDGPADDSRWLRRLWLQLSGEAAGGSRLYQGGRAFRPILTPARADAAVEPLALEQMHTLLITGGLGELGWLLASELSSRARQRSGGVLNLILNGRSPLSAAKQARLERLRHDKCRIFHVQADCADRQAMADALAEVLPQSGPIDGLIHAAGLKAQRSLFDSSQAEIDAVLNAKVKATLVLDALLAEQPLALICHFSSSAAMLGDMGACSYAMANRFQQAYGRYVQAGRARRVVSIHWPLWRDGGMAVGERESTAFYLKSSGQRMLERAEGLILLRQIVASDADQMLVLAGEPAKLQRLVAGINHPAEKATAKAPAAKPVTSRPRSRPELKGLSLEQSLLWDLRDLASRPLNAERHALGEHTNLADFGFDSISLAEYARLLSRHFGLKLTPELFFSHSTLANIAAHLLAQHRQAVEACYCGEAGHTTEPSAKPAAVVASTPDATGAIAIIGISGRFPGARTPDALWRALAEGRDMVGEIPADRYDWRAYYGDHREDAGKTRCIWMGSVPGVGEFDPMFFEISPREAKTMDPRQRLLLQESWNALEDAGVGPRHLEAQRVGMFVGVEEGDFQRLAGEESLTSGHNGILASRLAYFLNLTGPTMAINTACSSALVALHQAASSLRNGECEMAIAAGVNLIFSPDAFIGMTQAGMLSPDGKCFAFDRRANGMVPGEAVCCVVLKPLARAEADGDRIHGVLRGSGVNYDGKTNGITAPSGASQQRLLEAVYRRAGIDTEAVEYIVTHGTGTRLGDPVEINALNDAFRGNKPGHCALTSTKSNVGHTFAASGLVSVIGLLQAFRHETIPASLHCEQENDYIEWRQSPFYVNKTNKAWPSAGRDSERLGAVSAFGMSGTNAHVVLESYSRAGDASPFLRPCYLLVLSAKTAEALRERIEQLSVALEQGGYRDDQLPSISHTLLEGRHHFRHRLALVAADLEEALYSLRQYLAGEQRPNLFAGEVDRAFSAQKTIVRYIDQLLDDSHNAGEDELRELLSGLADCYRQGYDIDGRRLFAAAQHGVQAVPPRLSLPGYPFAREHHWPDIRRHRQQPAPLAGLDMGRLHPLVHRNVSTLAKQRFVSRFSGRETFLADHRIGDQRIFPATAYLELAREAIVLASELPPQQVMLRNMVWLRPLAFAASGGDREVELYCDVAVNGSDSDSLSFRIYSLDGGTEQLHAQGDADLAAVASPPPQPVDLPALATRCNLSERSHDALYHGFEAMSVHYGATFRAAGHLRIGQDLVVGKLSGEALDPGLDGVLLPPGVLDSALHIAAALGSGRRDTAGPALPFALESLRLYGAVAPALRAGQLTVIAARSETQAGSAVEKIDLRICNDAGECLVQLDGFSSRRSGGELQSVRAEATATREEALGSLIRAPFWKPLDGPGEPLPADARPQLLLLGLPAAVVDGVRRQSGHPVDTLPGVPGEHGAAAYRAAALSLFERLQRRVGGDAGGYLQLFIGLGQDDLRPTALDAMLKTAMIENSGLKARLVAVDPAMGDEAMIRVIGEQSRHHSHELVRIFASGSLYGRQWRALDPDPAPRDEATPFRDGGTYAITGGAGGLGLIFAEQIAGSCRSPVLYLAGRSAITQALQQKIDRLLGLGAKVLYQALDVSDAAAVRAWIDRIHAAQGALHGVIHSAGVIRDSMILNKSAGEFGQVLAAKVAGIEALDEAIGERPLDFLVCCSSQAAMGNLGQVDYAAANAYMDAFMQYRQNLAADGRRKGRSLSINWPLWRDGGMKLAPVIEQQMRQQLGIVPMPVEVGIASLRRLLTGSVSAQGWVVYGESSRLAGIGQPADAALQPPAKPAPRTAVTLSLSDADLKKRIEAFVTGIVATVTQIDAAKIHPAEKFEVYGFDSIMAVGVTHALEKHLGSLPKTLLFEHVNIAGVVDHFAAKYRDHFAAMFGGDGEAQPAAAPAVPSSSTGQATSALASAQALPLHRFAPVNRTAGGPAAPQTARSATGELVEDSELENYVAVIGLGGYYPGADNMDALWRNLADGIDCMSDFPADRWDHRKLYYKNRKVLGKTTCINGAFIEDVDKFDYSYFKMPKVYADHMSPEVRLFLQVAVHTFEDAGYSKETMLSRYGGDVGVLVGTMVNDYHYYGFENNLSRGAMASGSGMATIPMTVSYFYGLTGPSLFIDTMCSSSSTCIHTACQMLKHDETRMVLTGGLNLMYHPYTTVNTSQGNFTSITSSSVNSYGVGADGTVIGEGVGAVLLKRLDRAIADRDRIYGVIKGSAITNAGERNGFNVPNPELQTLAIRQAMEQANVHPSSISYIEGHGSGTRLGDPIEVLGLNNAFRWATGDRQFCYLGSIKSNIGHLLAASGIAGLTKTLLQLKHRQIVPSIHSDRLNEDIDFAETPFVVPQQLTQWRQPERIIDGRKQVFPRRAGITSIAAGGMNAHMIIEEYPEPADGAGRIPDDQLVFVFSVHKLAVLAENLTSFRDWLAGSEAPLAQIAYTLQVGKNNLRNRLAIRCRSRQALLDALDACIAGRYQAGADSAICYRFQENDAAQPPERDAGDPLAPLLTRWLDGDHQVDWASLYAQLPVRISLPVYRFEKVRCWYTEAGYESSILNPLMFTGKLHPLVSRSCATLQPEAMFRTDFIEAELLDYVYKGGDGRCLSAFNFADVALAMPTLASQFDGCTLSVSCAFEHYIADWATVTALEYRLFEIDSGQLELEFDFRRGDGRPVNLGFAVINPLTGDEPPLPQPLLDNASALFNRQTLQPGQRLSAAEVSRRLAQAGHDFTPYLDNAGELVIGHSGLLLEGGSPVNRHNHHADNVRLSPYLATTIDQALCLLLDALGLPQGRVIVRNIERLCCYDRPAGRFSVILSGIGLRDDALSLSLLVLDEQAQICVKADRVSLHLDEPALASIDRGHDWLAGAVEAADRPIAAIARPQLEPTGRPAAASTAARGTGPKADDRAPGRGERILAFIQQELRGKLGFAAQEIGASAQVHDLGLDSIMVVQLTDSVNKRFGTKLMPDLFYEKQQLGELAARLETLEAGSLESEAPHLA</sequence>
<evidence type="ECO:0000256" key="5">
    <source>
        <dbReference type="ARBA" id="ARBA00022553"/>
    </source>
</evidence>
<dbReference type="Pfam" id="PF22336">
    <property type="entry name" value="RhiE-like_linker"/>
    <property type="match status" value="2"/>
</dbReference>
<keyword evidence="4" id="KW-0963">Cytoplasm</keyword>
<dbReference type="InterPro" id="IPR050091">
    <property type="entry name" value="PKS_NRPS_Biosynth_Enz"/>
</dbReference>
<keyword evidence="7" id="KW-0677">Repeat</keyword>
<dbReference type="SUPFAM" id="SSF53901">
    <property type="entry name" value="Thiolase-like"/>
    <property type="match status" value="3"/>
</dbReference>
<dbReference type="Pfam" id="PF00550">
    <property type="entry name" value="PP-binding"/>
    <property type="match status" value="4"/>
</dbReference>
<comment type="pathway">
    <text evidence="2">Antibiotic biosynthesis.</text>
</comment>
<dbReference type="Pfam" id="PF21887">
    <property type="entry name" value="RhiE_B"/>
    <property type="match status" value="1"/>
</dbReference>
<dbReference type="InterPro" id="IPR049900">
    <property type="entry name" value="PKS_mFAS_DH"/>
</dbReference>
<evidence type="ECO:0000256" key="3">
    <source>
        <dbReference type="ARBA" id="ARBA00022450"/>
    </source>
</evidence>
<dbReference type="FunFam" id="3.40.47.10:FF:000019">
    <property type="entry name" value="Polyketide synthase type I"/>
    <property type="match status" value="2"/>
</dbReference>
<dbReference type="SMART" id="SM00826">
    <property type="entry name" value="PKS_DH"/>
    <property type="match status" value="1"/>
</dbReference>
<dbReference type="PANTHER" id="PTHR43775">
    <property type="entry name" value="FATTY ACID SYNTHASE"/>
    <property type="match status" value="1"/>
</dbReference>
<feature type="domain" description="Ketosynthase family 3 (KS3)" evidence="12">
    <location>
        <begin position="3175"/>
        <end position="3611"/>
    </location>
</feature>
<dbReference type="Gene3D" id="1.10.1200.10">
    <property type="entry name" value="ACP-like"/>
    <property type="match status" value="4"/>
</dbReference>
<dbReference type="InterPro" id="IPR036291">
    <property type="entry name" value="NAD(P)-bd_dom_sf"/>
</dbReference>
<organism evidence="14 15">
    <name type="scientific">blood disease bacterium A2-HR MARDI</name>
    <dbReference type="NCBI Taxonomy" id="1944648"/>
    <lineage>
        <taxon>Bacteria</taxon>
        <taxon>Pseudomonadati</taxon>
        <taxon>Pseudomonadota</taxon>
        <taxon>Betaproteobacteria</taxon>
        <taxon>Burkholderiales</taxon>
        <taxon>Burkholderiaceae</taxon>
        <taxon>Ralstonia</taxon>
        <taxon>Ralstonia solanacearum species complex</taxon>
    </lineage>
</organism>
<dbReference type="PROSITE" id="PS00606">
    <property type="entry name" value="KS3_1"/>
    <property type="match status" value="2"/>
</dbReference>
<name>A0A1U9VK12_9RALS</name>
<dbReference type="InterPro" id="IPR016039">
    <property type="entry name" value="Thiolase-like"/>
</dbReference>
<feature type="domain" description="Ketosynthase family 3 (KS3)" evidence="12">
    <location>
        <begin position="451"/>
        <end position="873"/>
    </location>
</feature>
<comment type="subcellular location">
    <subcellularLocation>
        <location evidence="1">Cytoplasm</location>
    </subcellularLocation>
</comment>
<evidence type="ECO:0000256" key="8">
    <source>
        <dbReference type="ARBA" id="ARBA00054155"/>
    </source>
</evidence>
<dbReference type="SUPFAM" id="SSF51735">
    <property type="entry name" value="NAD(P)-binding Rossmann-fold domains"/>
    <property type="match status" value="2"/>
</dbReference>
<dbReference type="GO" id="GO:0006633">
    <property type="term" value="P:fatty acid biosynthetic process"/>
    <property type="evidence" value="ECO:0007669"/>
    <property type="project" value="InterPro"/>
</dbReference>
<evidence type="ECO:0000259" key="11">
    <source>
        <dbReference type="PROSITE" id="PS50075"/>
    </source>
</evidence>
<dbReference type="GO" id="GO:0005737">
    <property type="term" value="C:cytoplasm"/>
    <property type="evidence" value="ECO:0007669"/>
    <property type="project" value="UniProtKB-SubCell"/>
</dbReference>
<dbReference type="SMART" id="SM01294">
    <property type="entry name" value="PKS_PP_betabranch"/>
    <property type="match status" value="2"/>
</dbReference>
<dbReference type="GO" id="GO:0071770">
    <property type="term" value="P:DIM/DIP cell wall layer assembly"/>
    <property type="evidence" value="ECO:0007669"/>
    <property type="project" value="TreeGrafter"/>
</dbReference>
<feature type="domain" description="Carrier" evidence="11">
    <location>
        <begin position="1544"/>
        <end position="1621"/>
    </location>
</feature>
<dbReference type="Pfam" id="PF21089">
    <property type="entry name" value="PKS_DH_N"/>
    <property type="match status" value="2"/>
</dbReference>
<accession>A0A1U9VK12</accession>
<dbReference type="SMART" id="SM00823">
    <property type="entry name" value="PKS_PP"/>
    <property type="match status" value="4"/>
</dbReference>
<dbReference type="InterPro" id="IPR020807">
    <property type="entry name" value="PKS_DH"/>
</dbReference>
<dbReference type="GO" id="GO:0004315">
    <property type="term" value="F:3-oxoacyl-[acyl-carrier-protein] synthase activity"/>
    <property type="evidence" value="ECO:0007669"/>
    <property type="project" value="InterPro"/>
</dbReference>
<keyword evidence="3" id="KW-0596">Phosphopantetheine</keyword>
<dbReference type="PROSITE" id="PS52004">
    <property type="entry name" value="KS3_2"/>
    <property type="match status" value="3"/>
</dbReference>
<feature type="active site" description="Proton donor; for dehydratase activity" evidence="9">
    <location>
        <position position="2472"/>
    </location>
</feature>
<dbReference type="InterPro" id="IPR054514">
    <property type="entry name" value="RhiE-like_linker"/>
</dbReference>
<dbReference type="PANTHER" id="PTHR43775:SF37">
    <property type="entry name" value="SI:DKEY-61P9.11"/>
    <property type="match status" value="1"/>
</dbReference>
<dbReference type="PROSITE" id="PS50075">
    <property type="entry name" value="CARRIER"/>
    <property type="match status" value="4"/>
</dbReference>